<keyword evidence="3" id="KW-1185">Reference proteome</keyword>
<evidence type="ECO:0000256" key="1">
    <source>
        <dbReference type="SAM" id="MobiDB-lite"/>
    </source>
</evidence>
<evidence type="ECO:0000313" key="3">
    <source>
        <dbReference type="Proteomes" id="UP000823388"/>
    </source>
</evidence>
<comment type="caution">
    <text evidence="2">The sequence shown here is derived from an EMBL/GenBank/DDBJ whole genome shotgun (WGS) entry which is preliminary data.</text>
</comment>
<evidence type="ECO:0000313" key="2">
    <source>
        <dbReference type="EMBL" id="KAG2588105.1"/>
    </source>
</evidence>
<dbReference type="EMBL" id="CM029046">
    <property type="protein sequence ID" value="KAG2588105.1"/>
    <property type="molecule type" value="Genomic_DNA"/>
</dbReference>
<feature type="compositionally biased region" description="Pro residues" evidence="1">
    <location>
        <begin position="108"/>
        <end position="121"/>
    </location>
</feature>
<proteinExistence type="predicted"/>
<feature type="region of interest" description="Disordered" evidence="1">
    <location>
        <begin position="1"/>
        <end position="123"/>
    </location>
</feature>
<sequence length="219" mass="23091">MAGRSGGGEGGGGRTHPRLRPCSAHAASAMAVERMGSRKERRVRAEREGGGGGPTLTRQGSEGEKGGGRRRGPVAVGFARAGEEKTAAGRRRRRRPRIEDGRLWGRRPPTPAAVLPTPPSARPLLLRAPQRAPCTPSLLIRRRHEHRRTPHATSRELHRGGSAVGGPAGDGGLVAAAARRVLPPGYWVDGPMRPLGGWAAGWMGRPATGLAQLASRLTS</sequence>
<reference evidence="2" key="1">
    <citation type="submission" date="2020-05" db="EMBL/GenBank/DDBJ databases">
        <title>WGS assembly of Panicum virgatum.</title>
        <authorList>
            <person name="Lovell J.T."/>
            <person name="Jenkins J."/>
            <person name="Shu S."/>
            <person name="Juenger T.E."/>
            <person name="Schmutz J."/>
        </authorList>
    </citation>
    <scope>NUCLEOTIDE SEQUENCE</scope>
    <source>
        <strain evidence="2">AP13</strain>
    </source>
</reference>
<name>A0A8T0RSK0_PANVG</name>
<dbReference type="AlphaFoldDB" id="A0A8T0RSK0"/>
<accession>A0A8T0RSK0</accession>
<organism evidence="2 3">
    <name type="scientific">Panicum virgatum</name>
    <name type="common">Blackwell switchgrass</name>
    <dbReference type="NCBI Taxonomy" id="38727"/>
    <lineage>
        <taxon>Eukaryota</taxon>
        <taxon>Viridiplantae</taxon>
        <taxon>Streptophyta</taxon>
        <taxon>Embryophyta</taxon>
        <taxon>Tracheophyta</taxon>
        <taxon>Spermatophyta</taxon>
        <taxon>Magnoliopsida</taxon>
        <taxon>Liliopsida</taxon>
        <taxon>Poales</taxon>
        <taxon>Poaceae</taxon>
        <taxon>PACMAD clade</taxon>
        <taxon>Panicoideae</taxon>
        <taxon>Panicodae</taxon>
        <taxon>Paniceae</taxon>
        <taxon>Panicinae</taxon>
        <taxon>Panicum</taxon>
        <taxon>Panicum sect. Hiantes</taxon>
    </lineage>
</organism>
<feature type="region of interest" description="Disordered" evidence="1">
    <location>
        <begin position="145"/>
        <end position="164"/>
    </location>
</feature>
<protein>
    <submittedName>
        <fullName evidence="2">Uncharacterized protein</fullName>
    </submittedName>
</protein>
<feature type="compositionally biased region" description="Basic and acidic residues" evidence="1">
    <location>
        <begin position="35"/>
        <end position="49"/>
    </location>
</feature>
<dbReference type="Proteomes" id="UP000823388">
    <property type="component" value="Chromosome 5N"/>
</dbReference>
<gene>
    <name evidence="2" type="ORF">PVAP13_5NG194181</name>
</gene>
<feature type="compositionally biased region" description="Gly residues" evidence="1">
    <location>
        <begin position="1"/>
        <end position="14"/>
    </location>
</feature>